<gene>
    <name evidence="2" type="ORF">FHK87_14435</name>
</gene>
<protein>
    <recommendedName>
        <fullName evidence="4">PepSY domain-containing protein</fullName>
    </recommendedName>
</protein>
<dbReference type="AlphaFoldDB" id="A0A504JCB5"/>
<feature type="transmembrane region" description="Helical" evidence="1">
    <location>
        <begin position="213"/>
        <end position="235"/>
    </location>
</feature>
<evidence type="ECO:0000313" key="2">
    <source>
        <dbReference type="EMBL" id="TPN85223.1"/>
    </source>
</evidence>
<comment type="caution">
    <text evidence="2">The sequence shown here is derived from an EMBL/GenBank/DDBJ whole genome shotgun (WGS) entry which is preliminary data.</text>
</comment>
<dbReference type="Pfam" id="PF03929">
    <property type="entry name" value="PepSY_TM"/>
    <property type="match status" value="1"/>
</dbReference>
<keyword evidence="1" id="KW-1133">Transmembrane helix</keyword>
<reference evidence="2 3" key="1">
    <citation type="submission" date="2019-06" db="EMBL/GenBank/DDBJ databases">
        <authorList>
            <person name="Meng X."/>
        </authorList>
    </citation>
    <scope>NUCLEOTIDE SEQUENCE [LARGE SCALE GENOMIC DNA]</scope>
    <source>
        <strain evidence="2 3">M625</strain>
    </source>
</reference>
<keyword evidence="3" id="KW-1185">Reference proteome</keyword>
<proteinExistence type="predicted"/>
<evidence type="ECO:0000256" key="1">
    <source>
        <dbReference type="SAM" id="Phobius"/>
    </source>
</evidence>
<feature type="transmembrane region" description="Helical" evidence="1">
    <location>
        <begin position="16"/>
        <end position="37"/>
    </location>
</feature>
<keyword evidence="1" id="KW-0812">Transmembrane</keyword>
<accession>A0A504JCB5</accession>
<dbReference type="RefSeq" id="WP_140594278.1">
    <property type="nucleotide sequence ID" value="NZ_VFWZ01000004.1"/>
</dbReference>
<dbReference type="Proteomes" id="UP000315540">
    <property type="component" value="Unassembled WGS sequence"/>
</dbReference>
<sequence>MQKRRLVRLTRKWHRYLGVILGIQFLLWTIGGLYFSWTNIDEIRGDHLKKQPPTLSQTIDYISPKAFLHKHLKKDDSLLTLEVTKILEQPIYRLHFLSNNKKRTLLIDASNGNIKRPLQKDEAIKVATNKLNVDAKILKVEYLTSTGNHHEYRGRPLPAYAISFDQPANTTVYVSADYGNVQTFRNNQWRIFDFLWMLHTMDYKERDDFNNTLLRAFSLFGIFTILSGFMLYLLTSKTLNRKRRKS</sequence>
<evidence type="ECO:0008006" key="4">
    <source>
        <dbReference type="Google" id="ProtNLM"/>
    </source>
</evidence>
<evidence type="ECO:0000313" key="3">
    <source>
        <dbReference type="Proteomes" id="UP000315540"/>
    </source>
</evidence>
<keyword evidence="1" id="KW-0472">Membrane</keyword>
<dbReference type="EMBL" id="VFWZ01000004">
    <property type="protein sequence ID" value="TPN85223.1"/>
    <property type="molecule type" value="Genomic_DNA"/>
</dbReference>
<organism evidence="2 3">
    <name type="scientific">Aquimarina algicola</name>
    <dbReference type="NCBI Taxonomy" id="2589995"/>
    <lineage>
        <taxon>Bacteria</taxon>
        <taxon>Pseudomonadati</taxon>
        <taxon>Bacteroidota</taxon>
        <taxon>Flavobacteriia</taxon>
        <taxon>Flavobacteriales</taxon>
        <taxon>Flavobacteriaceae</taxon>
        <taxon>Aquimarina</taxon>
    </lineage>
</organism>
<dbReference type="OrthoDB" id="9806195at2"/>
<name>A0A504JCB5_9FLAO</name>
<dbReference type="InterPro" id="IPR005625">
    <property type="entry name" value="PepSY-ass_TM"/>
</dbReference>